<feature type="region of interest" description="Disordered" evidence="2">
    <location>
        <begin position="85"/>
        <end position="118"/>
    </location>
</feature>
<evidence type="ECO:0000259" key="3">
    <source>
        <dbReference type="PROSITE" id="PS50118"/>
    </source>
</evidence>
<evidence type="ECO:0000256" key="1">
    <source>
        <dbReference type="PROSITE-ProRule" id="PRU00267"/>
    </source>
</evidence>
<dbReference type="EMBL" id="JAOAOG010000035">
    <property type="protein sequence ID" value="KAJ6253017.1"/>
    <property type="molecule type" value="Genomic_DNA"/>
</dbReference>
<evidence type="ECO:0000313" key="7">
    <source>
        <dbReference type="Proteomes" id="UP001150062"/>
    </source>
</evidence>
<dbReference type="SUPFAM" id="SSF47095">
    <property type="entry name" value="HMG-box"/>
    <property type="match status" value="1"/>
</dbReference>
<feature type="DNA-binding region" description="HMG box" evidence="1">
    <location>
        <begin position="17"/>
        <end position="85"/>
    </location>
</feature>
<reference evidence="4" key="2">
    <citation type="submission" date="2022-08" db="EMBL/GenBank/DDBJ databases">
        <title>Novel sulphate-reducing endosymbionts in the free-living metamonad Anaeramoeba.</title>
        <authorList>
            <person name="Jerlstrom-Hultqvist J."/>
            <person name="Cepicka I."/>
            <person name="Gallot-Lavallee L."/>
            <person name="Salas-Leiva D."/>
            <person name="Curtis B.A."/>
            <person name="Zahonova K."/>
            <person name="Pipaliya S."/>
            <person name="Dacks J."/>
            <person name="Roger A.J."/>
        </authorList>
    </citation>
    <scope>NUCLEOTIDE SEQUENCE</scope>
    <source>
        <strain evidence="4">Busselton2</strain>
    </source>
</reference>
<gene>
    <name evidence="4" type="ORF">M0812_15246</name>
    <name evidence="5" type="ORF">M0813_13512</name>
</gene>
<dbReference type="AlphaFoldDB" id="A0AAV7ZEQ0"/>
<dbReference type="Proteomes" id="UP001150062">
    <property type="component" value="Unassembled WGS sequence"/>
</dbReference>
<feature type="region of interest" description="Disordered" evidence="2">
    <location>
        <begin position="1"/>
        <end position="25"/>
    </location>
</feature>
<dbReference type="PANTHER" id="PTHR46691:SF1">
    <property type="entry name" value="AT-RICH INTERACTIVE DOMAIN-CONTAINING PROTEIN 2"/>
    <property type="match status" value="1"/>
</dbReference>
<dbReference type="InterPro" id="IPR036910">
    <property type="entry name" value="HMG_box_dom_sf"/>
</dbReference>
<keyword evidence="1" id="KW-0238">DNA-binding</keyword>
<dbReference type="PROSITE" id="PS50118">
    <property type="entry name" value="HMG_BOX_2"/>
    <property type="match status" value="1"/>
</dbReference>
<accession>A0AAV7ZEQ0</accession>
<dbReference type="Pfam" id="PF00505">
    <property type="entry name" value="HMG_box"/>
    <property type="match status" value="1"/>
</dbReference>
<evidence type="ECO:0000313" key="4">
    <source>
        <dbReference type="EMBL" id="KAJ3439222.1"/>
    </source>
</evidence>
<dbReference type="Proteomes" id="UP001146793">
    <property type="component" value="Unassembled WGS sequence"/>
</dbReference>
<keyword evidence="7" id="KW-1185">Reference proteome</keyword>
<name>A0AAV7ZEQ0_9EUKA</name>
<keyword evidence="1" id="KW-0539">Nucleus</keyword>
<protein>
    <submittedName>
        <fullName evidence="4">High mobility group protein</fullName>
    </submittedName>
</protein>
<feature type="compositionally biased region" description="Basic and acidic residues" evidence="2">
    <location>
        <begin position="12"/>
        <end position="25"/>
    </location>
</feature>
<feature type="domain" description="HMG box" evidence="3">
    <location>
        <begin position="17"/>
        <end position="85"/>
    </location>
</feature>
<dbReference type="SMART" id="SM00398">
    <property type="entry name" value="HMG"/>
    <property type="match status" value="1"/>
</dbReference>
<evidence type="ECO:0000313" key="6">
    <source>
        <dbReference type="Proteomes" id="UP001146793"/>
    </source>
</evidence>
<dbReference type="GO" id="GO:0003677">
    <property type="term" value="F:DNA binding"/>
    <property type="evidence" value="ECO:0007669"/>
    <property type="project" value="UniProtKB-UniRule"/>
</dbReference>
<dbReference type="GO" id="GO:0005634">
    <property type="term" value="C:nucleus"/>
    <property type="evidence" value="ECO:0007669"/>
    <property type="project" value="UniProtKB-UniRule"/>
</dbReference>
<dbReference type="PANTHER" id="PTHR46691">
    <property type="entry name" value="HIGH MOBILITY GROUP B PROTEIN 9"/>
    <property type="match status" value="1"/>
</dbReference>
<feature type="compositionally biased region" description="Acidic residues" evidence="2">
    <location>
        <begin position="109"/>
        <end position="118"/>
    </location>
</feature>
<dbReference type="InterPro" id="IPR009071">
    <property type="entry name" value="HMG_box_dom"/>
</dbReference>
<evidence type="ECO:0000256" key="2">
    <source>
        <dbReference type="SAM" id="MobiDB-lite"/>
    </source>
</evidence>
<comment type="caution">
    <text evidence="4">The sequence shown here is derived from an EMBL/GenBank/DDBJ whole genome shotgun (WGS) entry which is preliminary data.</text>
</comment>
<evidence type="ECO:0000313" key="5">
    <source>
        <dbReference type="EMBL" id="KAJ6253017.1"/>
    </source>
</evidence>
<dbReference type="EMBL" id="JANTQA010000032">
    <property type="protein sequence ID" value="KAJ3439222.1"/>
    <property type="molecule type" value="Genomic_DNA"/>
</dbReference>
<proteinExistence type="predicted"/>
<sequence>MEVEDLSRKRKSSQEKPEPSKSVREIFFEKESENLLEEDPDLKQRQLEKLVGDKWNGLPIEEKKKYFEMVKKDKERYEKELDEYYEAKKENQLSSESDSGSDSKKESNSDSESESDSD</sequence>
<dbReference type="Gene3D" id="1.10.30.10">
    <property type="entry name" value="High mobility group box domain"/>
    <property type="match status" value="1"/>
</dbReference>
<organism evidence="4 6">
    <name type="scientific">Anaeramoeba flamelloides</name>
    <dbReference type="NCBI Taxonomy" id="1746091"/>
    <lineage>
        <taxon>Eukaryota</taxon>
        <taxon>Metamonada</taxon>
        <taxon>Anaeramoebidae</taxon>
        <taxon>Anaeramoeba</taxon>
    </lineage>
</organism>
<reference evidence="5" key="1">
    <citation type="submission" date="2022-08" db="EMBL/GenBank/DDBJ databases">
        <title>Novel sulfate-reducing endosymbionts in the free-living metamonad Anaeramoeba.</title>
        <authorList>
            <person name="Jerlstrom-Hultqvist J."/>
            <person name="Cepicka I."/>
            <person name="Gallot-Lavallee L."/>
            <person name="Salas-Leiva D."/>
            <person name="Curtis B.A."/>
            <person name="Zahonova K."/>
            <person name="Pipaliya S."/>
            <person name="Dacks J."/>
            <person name="Roger A.J."/>
        </authorList>
    </citation>
    <scope>NUCLEOTIDE SEQUENCE</scope>
    <source>
        <strain evidence="5">Schooner1</strain>
    </source>
</reference>